<dbReference type="AlphaFoldDB" id="A0AAD5XSB2"/>
<dbReference type="Proteomes" id="UP001212152">
    <property type="component" value="Unassembled WGS sequence"/>
</dbReference>
<reference evidence="2" key="1">
    <citation type="submission" date="2020-05" db="EMBL/GenBank/DDBJ databases">
        <title>Phylogenomic resolution of chytrid fungi.</title>
        <authorList>
            <person name="Stajich J.E."/>
            <person name="Amses K."/>
            <person name="Simmons R."/>
            <person name="Seto K."/>
            <person name="Myers J."/>
            <person name="Bonds A."/>
            <person name="Quandt C.A."/>
            <person name="Barry K."/>
            <person name="Liu P."/>
            <person name="Grigoriev I."/>
            <person name="Longcore J.E."/>
            <person name="James T.Y."/>
        </authorList>
    </citation>
    <scope>NUCLEOTIDE SEQUENCE</scope>
    <source>
        <strain evidence="2">JEL0379</strain>
    </source>
</reference>
<feature type="transmembrane region" description="Helical" evidence="1">
    <location>
        <begin position="52"/>
        <end position="70"/>
    </location>
</feature>
<keyword evidence="1" id="KW-1133">Transmembrane helix</keyword>
<organism evidence="2 3">
    <name type="scientific">Geranomyces variabilis</name>
    <dbReference type="NCBI Taxonomy" id="109894"/>
    <lineage>
        <taxon>Eukaryota</taxon>
        <taxon>Fungi</taxon>
        <taxon>Fungi incertae sedis</taxon>
        <taxon>Chytridiomycota</taxon>
        <taxon>Chytridiomycota incertae sedis</taxon>
        <taxon>Chytridiomycetes</taxon>
        <taxon>Spizellomycetales</taxon>
        <taxon>Powellomycetaceae</taxon>
        <taxon>Geranomyces</taxon>
    </lineage>
</organism>
<sequence>MPGVINGPSKAATDLTRTPSSLYVELGGWAVAGAFVRTWALGLQQRPVLERPYLHVLFAAGGAGIGYLLSRWETTQLENLETQRDILVRRRMMRVVQPSPHSH</sequence>
<evidence type="ECO:0000256" key="1">
    <source>
        <dbReference type="SAM" id="Phobius"/>
    </source>
</evidence>
<comment type="caution">
    <text evidence="2">The sequence shown here is derived from an EMBL/GenBank/DDBJ whole genome shotgun (WGS) entry which is preliminary data.</text>
</comment>
<proteinExistence type="predicted"/>
<accession>A0AAD5XSB2</accession>
<evidence type="ECO:0000313" key="3">
    <source>
        <dbReference type="Proteomes" id="UP001212152"/>
    </source>
</evidence>
<dbReference type="PANTHER" id="PTHR39218:SF1">
    <property type="entry name" value="OXIDOREDUCTASE 14 KDA SUBUNIT, PUTATIVE (AFU_ORTHOLOGUE AFUA_1G12110)-RELATED"/>
    <property type="match status" value="1"/>
</dbReference>
<keyword evidence="3" id="KW-1185">Reference proteome</keyword>
<protein>
    <submittedName>
        <fullName evidence="2">Uncharacterized protein</fullName>
    </submittedName>
</protein>
<keyword evidence="1" id="KW-0812">Transmembrane</keyword>
<name>A0AAD5XSB2_9FUNG</name>
<feature type="transmembrane region" description="Helical" evidence="1">
    <location>
        <begin position="20"/>
        <end position="40"/>
    </location>
</feature>
<dbReference type="EMBL" id="JADGJQ010000029">
    <property type="protein sequence ID" value="KAJ3178054.1"/>
    <property type="molecule type" value="Genomic_DNA"/>
</dbReference>
<keyword evidence="1" id="KW-0472">Membrane</keyword>
<dbReference type="PANTHER" id="PTHR39218">
    <property type="entry name" value="OXIDOREDUCTASE 14 KDA SUBUNIT, PUTATIVE (AFU_ORTHOLOGUE AFUA_1G12110)-RELATED"/>
    <property type="match status" value="1"/>
</dbReference>
<gene>
    <name evidence="2" type="ORF">HDU87_003834</name>
</gene>
<evidence type="ECO:0000313" key="2">
    <source>
        <dbReference type="EMBL" id="KAJ3178054.1"/>
    </source>
</evidence>